<comment type="function">
    <text evidence="2 8">The glycine cleavage system catalyzes the degradation of glycine. The P protein binds the alpha-amino group of glycine through its pyridoxal phosphate cofactor; CO(2) is released and the remaining methylamine moiety is then transferred to the lipoamide cofactor of the H protein.</text>
</comment>
<evidence type="ECO:0000313" key="12">
    <source>
        <dbReference type="EMBL" id="QDQ72525.1"/>
    </source>
</evidence>
<organism evidence="12 13">
    <name type="scientific">Pseudoluteimonas lycopersici</name>
    <dbReference type="NCBI Taxonomy" id="1324796"/>
    <lineage>
        <taxon>Bacteria</taxon>
        <taxon>Pseudomonadati</taxon>
        <taxon>Pseudomonadota</taxon>
        <taxon>Gammaproteobacteria</taxon>
        <taxon>Lysobacterales</taxon>
        <taxon>Lysobacteraceae</taxon>
        <taxon>Pseudoluteimonas</taxon>
    </lineage>
</organism>
<dbReference type="Gene3D" id="3.90.1150.10">
    <property type="entry name" value="Aspartate Aminotransferase, domain 1"/>
    <property type="match status" value="2"/>
</dbReference>
<keyword evidence="5 8" id="KW-0663">Pyridoxal phosphate</keyword>
<evidence type="ECO:0000313" key="13">
    <source>
        <dbReference type="Proteomes" id="UP000315891"/>
    </source>
</evidence>
<feature type="domain" description="Glycine cleavage system P-protein N-terminal" evidence="10">
    <location>
        <begin position="458"/>
        <end position="742"/>
    </location>
</feature>
<evidence type="ECO:0000259" key="10">
    <source>
        <dbReference type="Pfam" id="PF02347"/>
    </source>
</evidence>
<evidence type="ECO:0000259" key="11">
    <source>
        <dbReference type="Pfam" id="PF21478"/>
    </source>
</evidence>
<gene>
    <name evidence="8 12" type="primary">gcvP</name>
    <name evidence="12" type="ORF">FNZ56_00805</name>
</gene>
<keyword evidence="13" id="KW-1185">Reference proteome</keyword>
<dbReference type="Pfam" id="PF21478">
    <property type="entry name" value="GcvP2_C"/>
    <property type="match status" value="1"/>
</dbReference>
<evidence type="ECO:0000256" key="7">
    <source>
        <dbReference type="ARBA" id="ARBA00049026"/>
    </source>
</evidence>
<dbReference type="PANTHER" id="PTHR11773">
    <property type="entry name" value="GLYCINE DEHYDROGENASE, DECARBOXYLATING"/>
    <property type="match status" value="1"/>
</dbReference>
<comment type="subunit">
    <text evidence="4 8">The glycine cleavage system is composed of four proteins: P, T, L and H.</text>
</comment>
<comment type="similarity">
    <text evidence="3 8">Belongs to the GcvP family.</text>
</comment>
<dbReference type="InterPro" id="IPR015424">
    <property type="entry name" value="PyrdxlP-dep_Trfase"/>
</dbReference>
<dbReference type="FunFam" id="3.40.640.10:FF:000007">
    <property type="entry name" value="glycine dehydrogenase (Decarboxylating), mitochondrial"/>
    <property type="match status" value="1"/>
</dbReference>
<evidence type="ECO:0000256" key="8">
    <source>
        <dbReference type="HAMAP-Rule" id="MF_00711"/>
    </source>
</evidence>
<accession>A0A516V1Y4</accession>
<dbReference type="InterPro" id="IPR049315">
    <property type="entry name" value="GDC-P_N"/>
</dbReference>
<dbReference type="InterPro" id="IPR003437">
    <property type="entry name" value="GcvP"/>
</dbReference>
<dbReference type="NCBIfam" id="NF003346">
    <property type="entry name" value="PRK04366.1"/>
    <property type="match status" value="1"/>
</dbReference>
<dbReference type="GO" id="GO:0019464">
    <property type="term" value="P:glycine decarboxylation via glycine cleavage system"/>
    <property type="evidence" value="ECO:0007669"/>
    <property type="project" value="UniProtKB-UniRule"/>
</dbReference>
<evidence type="ECO:0000256" key="5">
    <source>
        <dbReference type="ARBA" id="ARBA00022898"/>
    </source>
</evidence>
<evidence type="ECO:0000256" key="1">
    <source>
        <dbReference type="ARBA" id="ARBA00001933"/>
    </source>
</evidence>
<feature type="modified residue" description="N6-(pyridoxal phosphate)lysine" evidence="8 9">
    <location>
        <position position="712"/>
    </location>
</feature>
<dbReference type="NCBIfam" id="TIGR00461">
    <property type="entry name" value="gcvP"/>
    <property type="match status" value="1"/>
</dbReference>
<dbReference type="PANTHER" id="PTHR11773:SF1">
    <property type="entry name" value="GLYCINE DEHYDROGENASE (DECARBOXYLATING), MITOCHONDRIAL"/>
    <property type="match status" value="1"/>
</dbReference>
<evidence type="ECO:0000256" key="9">
    <source>
        <dbReference type="PIRSR" id="PIRSR603437-50"/>
    </source>
</evidence>
<dbReference type="GO" id="GO:0005829">
    <property type="term" value="C:cytosol"/>
    <property type="evidence" value="ECO:0007669"/>
    <property type="project" value="TreeGrafter"/>
</dbReference>
<evidence type="ECO:0000256" key="4">
    <source>
        <dbReference type="ARBA" id="ARBA00011690"/>
    </source>
</evidence>
<dbReference type="AlphaFoldDB" id="A0A516V1Y4"/>
<dbReference type="Pfam" id="PF02347">
    <property type="entry name" value="GDC-P"/>
    <property type="match status" value="2"/>
</dbReference>
<protein>
    <recommendedName>
        <fullName evidence="8">Glycine dehydrogenase (decarboxylating)</fullName>
        <ecNumber evidence="8">1.4.4.2</ecNumber>
    </recommendedName>
    <alternativeName>
        <fullName evidence="8">Glycine cleavage system P-protein</fullName>
    </alternativeName>
    <alternativeName>
        <fullName evidence="8">Glycine decarboxylase</fullName>
    </alternativeName>
    <alternativeName>
        <fullName evidence="8">Glycine dehydrogenase (aminomethyl-transferring)</fullName>
    </alternativeName>
</protein>
<dbReference type="InterPro" id="IPR015421">
    <property type="entry name" value="PyrdxlP-dep_Trfase_major"/>
</dbReference>
<dbReference type="HAMAP" id="MF_00711">
    <property type="entry name" value="GcvP"/>
    <property type="match status" value="1"/>
</dbReference>
<feature type="domain" description="Glycine dehydrogenase C-terminal" evidence="11">
    <location>
        <begin position="787"/>
        <end position="908"/>
    </location>
</feature>
<dbReference type="GO" id="GO:0016594">
    <property type="term" value="F:glycine binding"/>
    <property type="evidence" value="ECO:0007669"/>
    <property type="project" value="TreeGrafter"/>
</dbReference>
<dbReference type="InterPro" id="IPR020581">
    <property type="entry name" value="GDC_P"/>
</dbReference>
<comment type="cofactor">
    <cofactor evidence="1 8 9">
        <name>pyridoxal 5'-phosphate</name>
        <dbReference type="ChEBI" id="CHEBI:597326"/>
    </cofactor>
</comment>
<dbReference type="SUPFAM" id="SSF53383">
    <property type="entry name" value="PLP-dependent transferases"/>
    <property type="match status" value="2"/>
</dbReference>
<proteinExistence type="inferred from homology"/>
<dbReference type="InterPro" id="IPR015422">
    <property type="entry name" value="PyrdxlP-dep_Trfase_small"/>
</dbReference>
<evidence type="ECO:0000256" key="6">
    <source>
        <dbReference type="ARBA" id="ARBA00023002"/>
    </source>
</evidence>
<dbReference type="NCBIfam" id="NF001696">
    <property type="entry name" value="PRK00451.1"/>
    <property type="match status" value="1"/>
</dbReference>
<dbReference type="RefSeq" id="WP_143878041.1">
    <property type="nucleotide sequence ID" value="NZ_BAABLZ010000002.1"/>
</dbReference>
<comment type="catalytic activity">
    <reaction evidence="7 8">
        <text>N(6)-[(R)-lipoyl]-L-lysyl-[glycine-cleavage complex H protein] + glycine + H(+) = N(6)-[(R)-S(8)-aminomethyldihydrolipoyl]-L-lysyl-[glycine-cleavage complex H protein] + CO2</text>
        <dbReference type="Rhea" id="RHEA:24304"/>
        <dbReference type="Rhea" id="RHEA-COMP:10494"/>
        <dbReference type="Rhea" id="RHEA-COMP:10495"/>
        <dbReference type="ChEBI" id="CHEBI:15378"/>
        <dbReference type="ChEBI" id="CHEBI:16526"/>
        <dbReference type="ChEBI" id="CHEBI:57305"/>
        <dbReference type="ChEBI" id="CHEBI:83099"/>
        <dbReference type="ChEBI" id="CHEBI:83143"/>
        <dbReference type="EC" id="1.4.4.2"/>
    </reaction>
</comment>
<dbReference type="EMBL" id="CP041742">
    <property type="protein sequence ID" value="QDQ72525.1"/>
    <property type="molecule type" value="Genomic_DNA"/>
</dbReference>
<dbReference type="Gene3D" id="3.40.640.10">
    <property type="entry name" value="Type I PLP-dependent aspartate aminotransferase-like (Major domain)"/>
    <property type="match status" value="2"/>
</dbReference>
<evidence type="ECO:0000256" key="2">
    <source>
        <dbReference type="ARBA" id="ARBA00003788"/>
    </source>
</evidence>
<dbReference type="OrthoDB" id="9801272at2"/>
<sequence length="978" mass="106492">MTQPSLRSLEHHDAFIERHIGPNDAEIAAMLEVVGHDSLDAFTDAIVPASIKSAAPLALPEPTTEVEALAKIRAIAAKNQVFRNFIGQGYYGTHTPNVILRNILENPAWYTAYTPYQAEISQGRMEALINFQTMVADLTGMEIANASLLDEATAAAEAMTLAKRSAKSKSNTFLVFGDTHPQTIEVLRTRAEPLGIAIELANSAEEWQAAIDKGDFFGVLVQYPASSGWLVDWSEEVAKIHAKNALAIFATDLLALVLLKPPGEMGADIVIGNTQRFGVPFGFGGPHAAFMACRDAYKRSMPGRLIGVSVDAEGKPAYRLTLQTREQHIRREKATSNICTAQVLLAVMASMYAVYHGPEGLTRIAHRVHRLASILRDGLRQLGYVQGHHESAFDTISLKVGDKADALVARAASMGVNLRKAWDEYICIALDETTTRADVELLWRIFGGDDAKLPDIDALDTSAPSLIPAELRRKSEFLTHPVFNSHHSEHELLRYMRSLADKDLAMDRTMIPLGSCTMKLNATAEMIPVTWPEFGQLHPFAPADQAQGYRELIDGLEKMLVECTGYDAVSLQPNSGAQGEYAGLLAIRAYHASRGDTKRDICLIPESAHGTNPASAQMCGMQVVVTKCDANGNVDVDDIRRMAEKFSDRLAAIMMTYPSTHGVFEEDVVEICEIVHQHGGQVYTDGANMNALVGVAKPGKWGSDVSHLNLHKTFCIPHGGGGPGVGPCAVKSHLAPFLPGALGKDGIRTPGTGDGAMVSAATFGSASILPISWMYIAMMGASGLRKATQVAMLNANYLAKRLAPHYPTLYTGRNGLVAHECILDLRPIKDDTGISAEDVAKRLIDFGFHAPTLSFPVAGTLMVEPTESESLHELDRFIDAMIQIREEIRMVERGELDREDNPLKHAPHTATQAAAAEWKHGYSRELAVFPLATLKQLKYWPPVARVDNVYGDKNVFCSCVPIGDFKDEPEAFSEPMAS</sequence>
<name>A0A516V1Y4_9GAMM</name>
<dbReference type="InterPro" id="IPR049316">
    <property type="entry name" value="GDC-P_C"/>
</dbReference>
<dbReference type="GO" id="GO:0030170">
    <property type="term" value="F:pyridoxal phosphate binding"/>
    <property type="evidence" value="ECO:0007669"/>
    <property type="project" value="TreeGrafter"/>
</dbReference>
<dbReference type="GO" id="GO:0004375">
    <property type="term" value="F:glycine dehydrogenase (decarboxylating) activity"/>
    <property type="evidence" value="ECO:0007669"/>
    <property type="project" value="UniProtKB-EC"/>
</dbReference>
<evidence type="ECO:0000256" key="3">
    <source>
        <dbReference type="ARBA" id="ARBA00010756"/>
    </source>
</evidence>
<keyword evidence="6 8" id="KW-0560">Oxidoreductase</keyword>
<feature type="domain" description="Glycine cleavage system P-protein N-terminal" evidence="10">
    <location>
        <begin position="17"/>
        <end position="446"/>
    </location>
</feature>
<dbReference type="CDD" id="cd00613">
    <property type="entry name" value="GDC-P"/>
    <property type="match status" value="2"/>
</dbReference>
<dbReference type="EC" id="1.4.4.2" evidence="8"/>
<dbReference type="FunFam" id="3.90.1150.10:FF:000007">
    <property type="entry name" value="Glycine dehydrogenase (decarboxylating), mitochondrial"/>
    <property type="match status" value="1"/>
</dbReference>
<dbReference type="GO" id="GO:0005960">
    <property type="term" value="C:glycine cleavage complex"/>
    <property type="evidence" value="ECO:0007669"/>
    <property type="project" value="TreeGrafter"/>
</dbReference>
<reference evidence="12 13" key="1">
    <citation type="submission" date="2019-07" db="EMBL/GenBank/DDBJ databases">
        <title>Lysobacter weifangensis sp. nov., isolated from bensulfuron-methyl contaminated farmland soil.</title>
        <authorList>
            <person name="Zhao H."/>
        </authorList>
    </citation>
    <scope>NUCLEOTIDE SEQUENCE [LARGE SCALE GENOMIC DNA]</scope>
    <source>
        <strain evidence="12 13">CC-Bw-6</strain>
    </source>
</reference>
<dbReference type="FunFam" id="3.40.640.10:FF:000005">
    <property type="entry name" value="Glycine dehydrogenase (decarboxylating), mitochondrial"/>
    <property type="match status" value="1"/>
</dbReference>
<dbReference type="Proteomes" id="UP000315891">
    <property type="component" value="Chromosome"/>
</dbReference>